<feature type="transmembrane region" description="Helical" evidence="1">
    <location>
        <begin position="116"/>
        <end position="135"/>
    </location>
</feature>
<sequence length="164" mass="17136">MREPSSFSEATHATACYVLAAALTAVLISLGLPVQADPFAGEPLFWLQRSADLFSRFLPWVILAAVVYLAPVMHVLRAKAPLPIALILSAIVGSGPAILLFAGCFVIPPLRSLAPVIFPLFLFGVMVSLVGFAIHAVVREHLVLVVVAAGIVTVGGLVTSAVAV</sequence>
<dbReference type="RefSeq" id="WP_195693560.1">
    <property type="nucleotide sequence ID" value="NZ_CP064760.1"/>
</dbReference>
<keyword evidence="3" id="KW-1185">Reference proteome</keyword>
<organism evidence="2 3">
    <name type="scientific">Microbacterium schleiferi</name>
    <dbReference type="NCBI Taxonomy" id="69362"/>
    <lineage>
        <taxon>Bacteria</taxon>
        <taxon>Bacillati</taxon>
        <taxon>Actinomycetota</taxon>
        <taxon>Actinomycetes</taxon>
        <taxon>Micrococcales</taxon>
        <taxon>Microbacteriaceae</taxon>
        <taxon>Microbacterium</taxon>
    </lineage>
</organism>
<dbReference type="Proteomes" id="UP000594480">
    <property type="component" value="Chromosome"/>
</dbReference>
<name>A0A7S8MYF9_9MICO</name>
<feature type="transmembrane region" description="Helical" evidence="1">
    <location>
        <begin position="142"/>
        <end position="163"/>
    </location>
</feature>
<feature type="transmembrane region" description="Helical" evidence="1">
    <location>
        <begin position="84"/>
        <end position="110"/>
    </location>
</feature>
<evidence type="ECO:0000313" key="2">
    <source>
        <dbReference type="EMBL" id="QPE05544.1"/>
    </source>
</evidence>
<reference evidence="2 3" key="1">
    <citation type="submission" date="2020-11" db="EMBL/GenBank/DDBJ databases">
        <title>Amino acid is mineralized and recycled by bacteria in oceanic microbiome.</title>
        <authorList>
            <person name="Zheng L.Y."/>
        </authorList>
    </citation>
    <scope>NUCLEOTIDE SEQUENCE [LARGE SCALE GENOMIC DNA]</scope>
    <source>
        <strain evidence="2 3">A32-1</strain>
    </source>
</reference>
<evidence type="ECO:0000313" key="3">
    <source>
        <dbReference type="Proteomes" id="UP000594480"/>
    </source>
</evidence>
<keyword evidence="1" id="KW-1133">Transmembrane helix</keyword>
<keyword evidence="1" id="KW-0812">Transmembrane</keyword>
<feature type="transmembrane region" description="Helical" evidence="1">
    <location>
        <begin position="53"/>
        <end position="72"/>
    </location>
</feature>
<gene>
    <name evidence="2" type="ORF">IT882_05910</name>
</gene>
<dbReference type="KEGG" id="msf:IT882_05910"/>
<evidence type="ECO:0000256" key="1">
    <source>
        <dbReference type="SAM" id="Phobius"/>
    </source>
</evidence>
<proteinExistence type="predicted"/>
<dbReference type="EMBL" id="CP064760">
    <property type="protein sequence ID" value="QPE05544.1"/>
    <property type="molecule type" value="Genomic_DNA"/>
</dbReference>
<feature type="transmembrane region" description="Helical" evidence="1">
    <location>
        <begin position="12"/>
        <end position="33"/>
    </location>
</feature>
<accession>A0A7S8MYF9</accession>
<dbReference type="AlphaFoldDB" id="A0A7S8MYF9"/>
<keyword evidence="1" id="KW-0472">Membrane</keyword>
<protein>
    <submittedName>
        <fullName evidence="2">Uncharacterized protein</fullName>
    </submittedName>
</protein>